<keyword evidence="5 9" id="KW-0378">Hydrolase</keyword>
<dbReference type="RefSeq" id="XP_020071505.1">
    <property type="nucleotide sequence ID" value="XM_020217496.1"/>
</dbReference>
<gene>
    <name evidence="11" type="ORF">CYBJADRAFT_193840</name>
</gene>
<dbReference type="InterPro" id="IPR004843">
    <property type="entry name" value="Calcineurin-like_PHP"/>
</dbReference>
<dbReference type="GO" id="GO:0004722">
    <property type="term" value="F:protein serine/threonine phosphatase activity"/>
    <property type="evidence" value="ECO:0007669"/>
    <property type="project" value="UniProtKB-EC"/>
</dbReference>
<dbReference type="InterPro" id="IPR029052">
    <property type="entry name" value="Metallo-depent_PP-like"/>
</dbReference>
<evidence type="ECO:0000313" key="11">
    <source>
        <dbReference type="EMBL" id="ODV74466.1"/>
    </source>
</evidence>
<evidence type="ECO:0000256" key="6">
    <source>
        <dbReference type="ARBA" id="ARBA00023211"/>
    </source>
</evidence>
<comment type="cofactor">
    <cofactor evidence="1">
        <name>Mn(2+)</name>
        <dbReference type="ChEBI" id="CHEBI:29035"/>
    </cofactor>
</comment>
<dbReference type="Proteomes" id="UP000094389">
    <property type="component" value="Unassembled WGS sequence"/>
</dbReference>
<evidence type="ECO:0000256" key="4">
    <source>
        <dbReference type="ARBA" id="ARBA00022737"/>
    </source>
</evidence>
<comment type="catalytic activity">
    <reaction evidence="9">
        <text>O-phospho-L-threonyl-[protein] + H2O = L-threonyl-[protein] + phosphate</text>
        <dbReference type="Rhea" id="RHEA:47004"/>
        <dbReference type="Rhea" id="RHEA-COMP:11060"/>
        <dbReference type="Rhea" id="RHEA-COMP:11605"/>
        <dbReference type="ChEBI" id="CHEBI:15377"/>
        <dbReference type="ChEBI" id="CHEBI:30013"/>
        <dbReference type="ChEBI" id="CHEBI:43474"/>
        <dbReference type="ChEBI" id="CHEBI:61977"/>
        <dbReference type="EC" id="3.1.3.16"/>
    </reaction>
</comment>
<dbReference type="STRING" id="983966.A0A1E4S4L5"/>
<dbReference type="OrthoDB" id="445564at2759"/>
<dbReference type="InterPro" id="IPR013235">
    <property type="entry name" value="PPP_dom"/>
</dbReference>
<dbReference type="PRINTS" id="PR00114">
    <property type="entry name" value="STPHPHTASE"/>
</dbReference>
<keyword evidence="4" id="KW-0677">Repeat</keyword>
<dbReference type="GeneID" id="30991892"/>
<proteinExistence type="inferred from homology"/>
<dbReference type="SUPFAM" id="SSF56300">
    <property type="entry name" value="Metallo-dependent phosphatases"/>
    <property type="match status" value="1"/>
</dbReference>
<dbReference type="InterPro" id="IPR019734">
    <property type="entry name" value="TPR_rpt"/>
</dbReference>
<dbReference type="EMBL" id="KV453928">
    <property type="protein sequence ID" value="ODV74466.1"/>
    <property type="molecule type" value="Genomic_DNA"/>
</dbReference>
<evidence type="ECO:0000256" key="7">
    <source>
        <dbReference type="PIRSR" id="PIRSR033096-1"/>
    </source>
</evidence>
<dbReference type="SUPFAM" id="SSF48452">
    <property type="entry name" value="TPR-like"/>
    <property type="match status" value="1"/>
</dbReference>
<evidence type="ECO:0000259" key="10">
    <source>
        <dbReference type="PROSITE" id="PS00125"/>
    </source>
</evidence>
<reference evidence="11 12" key="1">
    <citation type="journal article" date="2016" name="Proc. Natl. Acad. Sci. U.S.A.">
        <title>Comparative genomics of biotechnologically important yeasts.</title>
        <authorList>
            <person name="Riley R."/>
            <person name="Haridas S."/>
            <person name="Wolfe K.H."/>
            <person name="Lopes M.R."/>
            <person name="Hittinger C.T."/>
            <person name="Goeker M."/>
            <person name="Salamov A.A."/>
            <person name="Wisecaver J.H."/>
            <person name="Long T.M."/>
            <person name="Calvey C.H."/>
            <person name="Aerts A.L."/>
            <person name="Barry K.W."/>
            <person name="Choi C."/>
            <person name="Clum A."/>
            <person name="Coughlan A.Y."/>
            <person name="Deshpande S."/>
            <person name="Douglass A.P."/>
            <person name="Hanson S.J."/>
            <person name="Klenk H.-P."/>
            <person name="LaButti K.M."/>
            <person name="Lapidus A."/>
            <person name="Lindquist E.A."/>
            <person name="Lipzen A.M."/>
            <person name="Meier-Kolthoff J.P."/>
            <person name="Ohm R.A."/>
            <person name="Otillar R.P."/>
            <person name="Pangilinan J.L."/>
            <person name="Peng Y."/>
            <person name="Rokas A."/>
            <person name="Rosa C.A."/>
            <person name="Scheuner C."/>
            <person name="Sibirny A.A."/>
            <person name="Slot J.C."/>
            <person name="Stielow J.B."/>
            <person name="Sun H."/>
            <person name="Kurtzman C.P."/>
            <person name="Blackwell M."/>
            <person name="Grigoriev I.V."/>
            <person name="Jeffries T.W."/>
        </authorList>
    </citation>
    <scope>NUCLEOTIDE SEQUENCE [LARGE SCALE GENOMIC DNA]</scope>
    <source>
        <strain evidence="12">ATCC 18201 / CBS 1600 / BCRC 20928 / JCM 3617 / NBRC 0987 / NRRL Y-1542</strain>
    </source>
</reference>
<feature type="repeat" description="TPR" evidence="8">
    <location>
        <begin position="70"/>
        <end position="103"/>
    </location>
</feature>
<keyword evidence="8" id="KW-0802">TPR repeat</keyword>
<evidence type="ECO:0000256" key="9">
    <source>
        <dbReference type="RuleBase" id="RU004273"/>
    </source>
</evidence>
<sequence length="473" mass="54089">MAEEAKLKGNKALQANQFLEAVDHYTEAIRLNDSNAIYYANRAQAEIKLEQYGAAIADCDKSLEVDPTYFKALYRRGVAKSMLLRYKEAYDDFAGVLKLKPSDANTKRLQNEMSKHMRRIAFEKAIQSEDEDVFDFDLEHIPLEQTYEGPKLDITFDKETRDVTLGGLTDSWMQELIKFYKDGGKLPRKYLYALLMKAHQVLKQEPAYKEIKTSEIGDFTVVGDVHGQYYDLINMFTKNGFVHEKHGYLFNGDLVDRGSWSVEVIVTLLFYKILYPDHLHINRGNHETDGMNKMFGFADEVKHKHGAKPLAMFQEIFTEMPLLTLINDDYLVMHGGLISNPTMTLAELKDKVTKLSNPREGVEMELLWSDPQEEEGFGTSKRGIAFQFGPDITRQFCDTNNLKAIIRSHEVRMGGYSEEHDGKCITVFSAPNYCDSTGNIGAVINFKDELEYFTFEAVEHPAVPPMAYTSQRF</sequence>
<feature type="domain" description="Serine/threonine specific protein phosphatases" evidence="10">
    <location>
        <begin position="282"/>
        <end position="287"/>
    </location>
</feature>
<dbReference type="Pfam" id="PF00149">
    <property type="entry name" value="Metallophos"/>
    <property type="match status" value="1"/>
</dbReference>
<dbReference type="OMA" id="IHKKYAF"/>
<keyword evidence="12" id="KW-1185">Reference proteome</keyword>
<dbReference type="Gene3D" id="1.25.40.10">
    <property type="entry name" value="Tetratricopeptide repeat domain"/>
    <property type="match status" value="1"/>
</dbReference>
<dbReference type="PANTHER" id="PTHR45668">
    <property type="entry name" value="SERINE/THREONINE-PROTEIN PHOSPHATASE 5-RELATED"/>
    <property type="match status" value="1"/>
</dbReference>
<evidence type="ECO:0000313" key="12">
    <source>
        <dbReference type="Proteomes" id="UP000094389"/>
    </source>
</evidence>
<dbReference type="PROSITE" id="PS00125">
    <property type="entry name" value="SER_THR_PHOSPHATASE"/>
    <property type="match status" value="1"/>
</dbReference>
<name>A0A1E4S4L5_CYBJN</name>
<dbReference type="InterPro" id="IPR011990">
    <property type="entry name" value="TPR-like_helical_dom_sf"/>
</dbReference>
<evidence type="ECO:0000256" key="3">
    <source>
        <dbReference type="ARBA" id="ARBA00022723"/>
    </source>
</evidence>
<dbReference type="SMART" id="SM00156">
    <property type="entry name" value="PP2Ac"/>
    <property type="match status" value="1"/>
</dbReference>
<protein>
    <recommendedName>
        <fullName evidence="9">Serine/threonine-protein phosphatase</fullName>
        <ecNumber evidence="9">3.1.3.16</ecNumber>
    </recommendedName>
</protein>
<evidence type="ECO:0000256" key="5">
    <source>
        <dbReference type="ARBA" id="ARBA00022801"/>
    </source>
</evidence>
<feature type="active site" description="Proton donor/acceptor" evidence="7">
    <location>
        <position position="286"/>
    </location>
</feature>
<evidence type="ECO:0000256" key="1">
    <source>
        <dbReference type="ARBA" id="ARBA00001936"/>
    </source>
</evidence>
<dbReference type="PANTHER" id="PTHR45668:SF5">
    <property type="entry name" value="SERINE_THREONINE-PROTEIN PHOSPHATASE 5"/>
    <property type="match status" value="1"/>
</dbReference>
<dbReference type="PROSITE" id="PS50005">
    <property type="entry name" value="TPR"/>
    <property type="match status" value="1"/>
</dbReference>
<organism evidence="11 12">
    <name type="scientific">Cyberlindnera jadinii (strain ATCC 18201 / CBS 1600 / BCRC 20928 / JCM 3617 / NBRC 0987 / NRRL Y-1542)</name>
    <name type="common">Torula yeast</name>
    <name type="synonym">Candida utilis</name>
    <dbReference type="NCBI Taxonomy" id="983966"/>
    <lineage>
        <taxon>Eukaryota</taxon>
        <taxon>Fungi</taxon>
        <taxon>Dikarya</taxon>
        <taxon>Ascomycota</taxon>
        <taxon>Saccharomycotina</taxon>
        <taxon>Saccharomycetes</taxon>
        <taxon>Phaffomycetales</taxon>
        <taxon>Phaffomycetaceae</taxon>
        <taxon>Cyberlindnera</taxon>
    </lineage>
</organism>
<evidence type="ECO:0000256" key="2">
    <source>
        <dbReference type="ARBA" id="ARBA00008786"/>
    </source>
</evidence>
<dbReference type="EC" id="3.1.3.16" evidence="9"/>
<dbReference type="Pfam" id="PF08321">
    <property type="entry name" value="PPP5"/>
    <property type="match status" value="1"/>
</dbReference>
<comment type="similarity">
    <text evidence="2">Belongs to the PPP phosphatase family. PP-5 (PP-T) subfamily.</text>
</comment>
<dbReference type="SMART" id="SM00028">
    <property type="entry name" value="TPR"/>
    <property type="match status" value="3"/>
</dbReference>
<dbReference type="Gene3D" id="3.60.21.10">
    <property type="match status" value="1"/>
</dbReference>
<dbReference type="GO" id="GO:0046872">
    <property type="term" value="F:metal ion binding"/>
    <property type="evidence" value="ECO:0007669"/>
    <property type="project" value="UniProtKB-KW"/>
</dbReference>
<keyword evidence="6" id="KW-0464">Manganese</keyword>
<keyword evidence="3" id="KW-0479">Metal-binding</keyword>
<accession>A0A1E4S4L5</accession>
<dbReference type="InterPro" id="IPR006186">
    <property type="entry name" value="Ser/Thr-sp_prot-phosphatase"/>
</dbReference>
<evidence type="ECO:0000256" key="8">
    <source>
        <dbReference type="PROSITE-ProRule" id="PRU00339"/>
    </source>
</evidence>
<dbReference type="AlphaFoldDB" id="A0A1E4S4L5"/>
<dbReference type="InterPro" id="IPR051134">
    <property type="entry name" value="PPP_phosphatase"/>
</dbReference>
<dbReference type="PIRSF" id="PIRSF033096">
    <property type="entry name" value="PPPtase_5"/>
    <property type="match status" value="1"/>
</dbReference>